<keyword evidence="3" id="KW-0282">Flagellum</keyword>
<feature type="region of interest" description="Disordered" evidence="2">
    <location>
        <begin position="1"/>
        <end position="105"/>
    </location>
</feature>
<keyword evidence="1" id="KW-0970">Cilium biogenesis/degradation</keyword>
<dbReference type="GO" id="GO:0030991">
    <property type="term" value="C:intraciliary transport particle A"/>
    <property type="evidence" value="ECO:0007669"/>
    <property type="project" value="InterPro"/>
</dbReference>
<name>A0A0M0JBR9_9EUKA</name>
<keyword evidence="3" id="KW-0969">Cilium</keyword>
<keyword evidence="4" id="KW-1185">Reference proteome</keyword>
<dbReference type="GO" id="GO:0035721">
    <property type="term" value="P:intraciliary retrograde transport"/>
    <property type="evidence" value="ECO:0007669"/>
    <property type="project" value="TreeGrafter"/>
</dbReference>
<dbReference type="AlphaFoldDB" id="A0A0M0JBR9"/>
<proteinExistence type="predicted"/>
<dbReference type="PANTHER" id="PTHR33724:SF1">
    <property type="entry name" value="INTRAFLAGELLAR TRANSPORT PROTEIN 43 HOMOLOG"/>
    <property type="match status" value="1"/>
</dbReference>
<dbReference type="OrthoDB" id="206950at2759"/>
<evidence type="ECO:0000313" key="4">
    <source>
        <dbReference type="Proteomes" id="UP000037460"/>
    </source>
</evidence>
<evidence type="ECO:0000256" key="1">
    <source>
        <dbReference type="ARBA" id="ARBA00022794"/>
    </source>
</evidence>
<dbReference type="Pfam" id="PF15305">
    <property type="entry name" value="IFT43"/>
    <property type="match status" value="1"/>
</dbReference>
<dbReference type="GO" id="GO:0005929">
    <property type="term" value="C:cilium"/>
    <property type="evidence" value="ECO:0007669"/>
    <property type="project" value="TreeGrafter"/>
</dbReference>
<evidence type="ECO:0000313" key="3">
    <source>
        <dbReference type="EMBL" id="KOO23822.1"/>
    </source>
</evidence>
<dbReference type="Proteomes" id="UP000037460">
    <property type="component" value="Unassembled WGS sequence"/>
</dbReference>
<sequence length="218" mass="23764">METSDFDGAFKKKPPPRAARRRQVGADEDLDSSVPTAPAAGAKKSGWDDEQPAAAVKPAAPSRRRKSANDDDEEASSVTTQSIAKMESVDDDDGPSSFIPDLEDEEEQLTLTVAQAPSLKSSRVQTIRELDEEIDMALPSTSEIGVDLSVLQSFLTPQQQVLEEDVPWNFNLELQTIASEMQREHEERESATLPGQTSPKKKKAESFAAGSSDETPVY</sequence>
<dbReference type="InterPro" id="IPR029302">
    <property type="entry name" value="IFT43"/>
</dbReference>
<feature type="compositionally biased region" description="Basic and acidic residues" evidence="2">
    <location>
        <begin position="181"/>
        <end position="190"/>
    </location>
</feature>
<reference evidence="4" key="1">
    <citation type="journal article" date="2015" name="PLoS Genet.">
        <title>Genome Sequence and Transcriptome Analyses of Chrysochromulina tobin: Metabolic Tools for Enhanced Algal Fitness in the Prominent Order Prymnesiales (Haptophyceae).</title>
        <authorList>
            <person name="Hovde B.T."/>
            <person name="Deodato C.R."/>
            <person name="Hunsperger H.M."/>
            <person name="Ryken S.A."/>
            <person name="Yost W."/>
            <person name="Jha R.K."/>
            <person name="Patterson J."/>
            <person name="Monnat R.J. Jr."/>
            <person name="Barlow S.B."/>
            <person name="Starkenburg S.R."/>
            <person name="Cattolico R.A."/>
        </authorList>
    </citation>
    <scope>NUCLEOTIDE SEQUENCE</scope>
    <source>
        <strain evidence="4">CCMP291</strain>
    </source>
</reference>
<keyword evidence="3" id="KW-0966">Cell projection</keyword>
<feature type="region of interest" description="Disordered" evidence="2">
    <location>
        <begin position="180"/>
        <end position="218"/>
    </location>
</feature>
<feature type="compositionally biased region" description="Basic residues" evidence="2">
    <location>
        <begin position="11"/>
        <end position="23"/>
    </location>
</feature>
<organism evidence="3 4">
    <name type="scientific">Chrysochromulina tobinii</name>
    <dbReference type="NCBI Taxonomy" id="1460289"/>
    <lineage>
        <taxon>Eukaryota</taxon>
        <taxon>Haptista</taxon>
        <taxon>Haptophyta</taxon>
        <taxon>Prymnesiophyceae</taxon>
        <taxon>Prymnesiales</taxon>
        <taxon>Chrysochromulinaceae</taxon>
        <taxon>Chrysochromulina</taxon>
    </lineage>
</organism>
<evidence type="ECO:0000256" key="2">
    <source>
        <dbReference type="SAM" id="MobiDB-lite"/>
    </source>
</evidence>
<comment type="caution">
    <text evidence="3">The sequence shown here is derived from an EMBL/GenBank/DDBJ whole genome shotgun (WGS) entry which is preliminary data.</text>
</comment>
<dbReference type="EMBL" id="JWZX01003153">
    <property type="protein sequence ID" value="KOO23822.1"/>
    <property type="molecule type" value="Genomic_DNA"/>
</dbReference>
<accession>A0A0M0JBR9</accession>
<protein>
    <submittedName>
        <fullName evidence="3">Intraflagellar transport protein 43</fullName>
    </submittedName>
</protein>
<dbReference type="PANTHER" id="PTHR33724">
    <property type="entry name" value="INTRAFLAGELLAR TRANSPORT PROTEIN 43 HOMOLOG"/>
    <property type="match status" value="1"/>
</dbReference>
<gene>
    <name evidence="3" type="ORF">Ctob_003948</name>
</gene>